<sequence>MRWRGCGIAGGRQGRVLTPVKSRRVPCSSSVQPDTVPKCCSSGVIFSQFLILTLKYPQIKVVDE</sequence>
<reference evidence="1" key="2">
    <citation type="journal article" date="2015" name="Data Brief">
        <title>Shoot transcriptome of the giant reed, Arundo donax.</title>
        <authorList>
            <person name="Barrero R.A."/>
            <person name="Guerrero F.D."/>
            <person name="Moolhuijzen P."/>
            <person name="Goolsby J.A."/>
            <person name="Tidwell J."/>
            <person name="Bellgard S.E."/>
            <person name="Bellgard M.I."/>
        </authorList>
    </citation>
    <scope>NUCLEOTIDE SEQUENCE</scope>
    <source>
        <tissue evidence="1">Shoot tissue taken approximately 20 cm above the soil surface</tissue>
    </source>
</reference>
<proteinExistence type="predicted"/>
<evidence type="ECO:0000313" key="1">
    <source>
        <dbReference type="EMBL" id="JAE20820.1"/>
    </source>
</evidence>
<protein>
    <submittedName>
        <fullName evidence="1">Uncharacterized protein</fullName>
    </submittedName>
</protein>
<dbReference type="AlphaFoldDB" id="A0A0A9G6W3"/>
<dbReference type="EMBL" id="GBRH01177076">
    <property type="protein sequence ID" value="JAE20820.1"/>
    <property type="molecule type" value="Transcribed_RNA"/>
</dbReference>
<reference evidence="1" key="1">
    <citation type="submission" date="2014-09" db="EMBL/GenBank/DDBJ databases">
        <authorList>
            <person name="Magalhaes I.L.F."/>
            <person name="Oliveira U."/>
            <person name="Santos F.R."/>
            <person name="Vidigal T.H.D.A."/>
            <person name="Brescovit A.D."/>
            <person name="Santos A.J."/>
        </authorList>
    </citation>
    <scope>NUCLEOTIDE SEQUENCE</scope>
    <source>
        <tissue evidence="1">Shoot tissue taken approximately 20 cm above the soil surface</tissue>
    </source>
</reference>
<organism evidence="1">
    <name type="scientific">Arundo donax</name>
    <name type="common">Giant reed</name>
    <name type="synonym">Donax arundinaceus</name>
    <dbReference type="NCBI Taxonomy" id="35708"/>
    <lineage>
        <taxon>Eukaryota</taxon>
        <taxon>Viridiplantae</taxon>
        <taxon>Streptophyta</taxon>
        <taxon>Embryophyta</taxon>
        <taxon>Tracheophyta</taxon>
        <taxon>Spermatophyta</taxon>
        <taxon>Magnoliopsida</taxon>
        <taxon>Liliopsida</taxon>
        <taxon>Poales</taxon>
        <taxon>Poaceae</taxon>
        <taxon>PACMAD clade</taxon>
        <taxon>Arundinoideae</taxon>
        <taxon>Arundineae</taxon>
        <taxon>Arundo</taxon>
    </lineage>
</organism>
<name>A0A0A9G6W3_ARUDO</name>
<accession>A0A0A9G6W3</accession>